<organism evidence="3 4">
    <name type="scientific">Hathewaya limosa</name>
    <name type="common">Clostridium limosum</name>
    <dbReference type="NCBI Taxonomy" id="1536"/>
    <lineage>
        <taxon>Bacteria</taxon>
        <taxon>Bacillati</taxon>
        <taxon>Bacillota</taxon>
        <taxon>Clostridia</taxon>
        <taxon>Eubacteriales</taxon>
        <taxon>Clostridiaceae</taxon>
        <taxon>Hathewaya</taxon>
    </lineage>
</organism>
<proteinExistence type="predicted"/>
<dbReference type="CDD" id="cd16935">
    <property type="entry name" value="HATPase_AgrC-ComD-like"/>
    <property type="match status" value="1"/>
</dbReference>
<reference evidence="3 4" key="1">
    <citation type="submission" date="2023-07" db="EMBL/GenBank/DDBJ databases">
        <title>Genomic Encyclopedia of Type Strains, Phase IV (KMG-IV): sequencing the most valuable type-strain genomes for metagenomic binning, comparative biology and taxonomic classification.</title>
        <authorList>
            <person name="Goeker M."/>
        </authorList>
    </citation>
    <scope>NUCLEOTIDE SEQUENCE [LARGE SCALE GENOMIC DNA]</scope>
    <source>
        <strain evidence="3 4">DSM 1400</strain>
    </source>
</reference>
<gene>
    <name evidence="3" type="ORF">QOZ93_000371</name>
</gene>
<feature type="transmembrane region" description="Helical" evidence="1">
    <location>
        <begin position="40"/>
        <end position="58"/>
    </location>
</feature>
<dbReference type="InterPro" id="IPR036890">
    <property type="entry name" value="HATPase_C_sf"/>
</dbReference>
<dbReference type="Gene3D" id="3.30.565.10">
    <property type="entry name" value="Histidine kinase-like ATPase, C-terminal domain"/>
    <property type="match status" value="1"/>
</dbReference>
<feature type="transmembrane region" description="Helical" evidence="1">
    <location>
        <begin position="64"/>
        <end position="81"/>
    </location>
</feature>
<keyword evidence="4" id="KW-1185">Reference proteome</keyword>
<protein>
    <submittedName>
        <fullName evidence="3">Sensor histidine kinase YesM</fullName>
    </submittedName>
</protein>
<feature type="transmembrane region" description="Helical" evidence="1">
    <location>
        <begin position="118"/>
        <end position="141"/>
    </location>
</feature>
<feature type="transmembrane region" description="Helical" evidence="1">
    <location>
        <begin position="162"/>
        <end position="187"/>
    </location>
</feature>
<dbReference type="PANTHER" id="PTHR40448">
    <property type="entry name" value="TWO-COMPONENT SENSOR HISTIDINE KINASE"/>
    <property type="match status" value="1"/>
</dbReference>
<comment type="caution">
    <text evidence="3">The sequence shown here is derived from an EMBL/GenBank/DDBJ whole genome shotgun (WGS) entry which is preliminary data.</text>
</comment>
<feature type="transmembrane region" description="Helical" evidence="1">
    <location>
        <begin position="6"/>
        <end position="28"/>
    </location>
</feature>
<dbReference type="EMBL" id="JAUSWN010000002">
    <property type="protein sequence ID" value="MDQ0478662.1"/>
    <property type="molecule type" value="Genomic_DNA"/>
</dbReference>
<keyword evidence="1" id="KW-0812">Transmembrane</keyword>
<keyword evidence="1" id="KW-1133">Transmembrane helix</keyword>
<dbReference type="PANTHER" id="PTHR40448:SF1">
    <property type="entry name" value="TWO-COMPONENT SENSOR HISTIDINE KINASE"/>
    <property type="match status" value="1"/>
</dbReference>
<keyword evidence="1" id="KW-0472">Membrane</keyword>
<dbReference type="RefSeq" id="WP_307354900.1">
    <property type="nucleotide sequence ID" value="NZ_BAAACJ010000008.1"/>
</dbReference>
<feature type="transmembrane region" description="Helical" evidence="1">
    <location>
        <begin position="88"/>
        <end position="112"/>
    </location>
</feature>
<evidence type="ECO:0000313" key="4">
    <source>
        <dbReference type="Proteomes" id="UP001224418"/>
    </source>
</evidence>
<evidence type="ECO:0000259" key="2">
    <source>
        <dbReference type="Pfam" id="PF14501"/>
    </source>
</evidence>
<evidence type="ECO:0000256" key="1">
    <source>
        <dbReference type="SAM" id="Phobius"/>
    </source>
</evidence>
<feature type="transmembrane region" description="Helical" evidence="1">
    <location>
        <begin position="193"/>
        <end position="213"/>
    </location>
</feature>
<dbReference type="GO" id="GO:0016301">
    <property type="term" value="F:kinase activity"/>
    <property type="evidence" value="ECO:0007669"/>
    <property type="project" value="UniProtKB-KW"/>
</dbReference>
<keyword evidence="3" id="KW-0418">Kinase</keyword>
<sequence length="434" mass="51308">MIDTITILGNLIMFILGLFSTYIILNFMSKFERNIYYSEYAYIFVYLIFTLIIFISKMFCSNTLNLIISIIITIVIGHFFYNNKKIFILYYSIYIIVLIVFQVGASYLFQIICTCANINFYSLDIFLITTSIVTQFSNLSASRLFLIWYKNKKIKMISMIQYLNFLILPIFSIFYITVLMMYIQVYLSIEDTILLLISITSIIILNIFITNIFESISKNNELKNKILLYEQQCKMQYEYYSNLDSKYRSSRKIIHDMKNHLQTIEELYKFNQNEKAQQYSKNMYKLFDKFVQKYYTSNRVLNIIINDKVQRAEVFCIDFNCKIGEVTLEFIEDIDLTTIFSNLLDNAIEGTKNVFNDKYICLKVDKFNDFIVINITNSINSKPIKSKEIFKSTKKNHEAIGLINVKMALEKYKGDMRIDYSDKVFKVNIVIPMC</sequence>
<dbReference type="Proteomes" id="UP001224418">
    <property type="component" value="Unassembled WGS sequence"/>
</dbReference>
<dbReference type="SUPFAM" id="SSF55874">
    <property type="entry name" value="ATPase domain of HSP90 chaperone/DNA topoisomerase II/histidine kinase"/>
    <property type="match status" value="1"/>
</dbReference>
<dbReference type="InterPro" id="IPR032834">
    <property type="entry name" value="NatK-like_C"/>
</dbReference>
<feature type="domain" description="Sensor histidine kinase NatK-like C-terminal" evidence="2">
    <location>
        <begin position="333"/>
        <end position="432"/>
    </location>
</feature>
<keyword evidence="3" id="KW-0808">Transferase</keyword>
<dbReference type="Pfam" id="PF14501">
    <property type="entry name" value="HATPase_c_5"/>
    <property type="match status" value="1"/>
</dbReference>
<evidence type="ECO:0000313" key="3">
    <source>
        <dbReference type="EMBL" id="MDQ0478662.1"/>
    </source>
</evidence>
<name>A0ABU0JRW0_HATLI</name>
<accession>A0ABU0JRW0</accession>